<reference evidence="2" key="1">
    <citation type="submission" date="2023-03" db="EMBL/GenBank/DDBJ databases">
        <title>Actinoallomurus iriomotensis NBRC 103681.</title>
        <authorList>
            <person name="Ichikawa N."/>
            <person name="Sato H."/>
            <person name="Tonouchi N."/>
        </authorList>
    </citation>
    <scope>NUCLEOTIDE SEQUENCE</scope>
    <source>
        <strain evidence="2">NBRC 103681</strain>
    </source>
</reference>
<accession>A0A9W6VN83</accession>
<evidence type="ECO:0000256" key="1">
    <source>
        <dbReference type="SAM" id="MobiDB-lite"/>
    </source>
</evidence>
<dbReference type="EMBL" id="BSTJ01000003">
    <property type="protein sequence ID" value="GLY74450.1"/>
    <property type="molecule type" value="Genomic_DNA"/>
</dbReference>
<evidence type="ECO:0000313" key="3">
    <source>
        <dbReference type="Proteomes" id="UP001165135"/>
    </source>
</evidence>
<dbReference type="Proteomes" id="UP001165135">
    <property type="component" value="Unassembled WGS sequence"/>
</dbReference>
<dbReference type="AlphaFoldDB" id="A0A9W6VN83"/>
<feature type="compositionally biased region" description="Basic and acidic residues" evidence="1">
    <location>
        <begin position="33"/>
        <end position="54"/>
    </location>
</feature>
<proteinExistence type="predicted"/>
<feature type="region of interest" description="Disordered" evidence="1">
    <location>
        <begin position="1"/>
        <end position="68"/>
    </location>
</feature>
<organism evidence="2 3">
    <name type="scientific">Actinoallomurus iriomotensis</name>
    <dbReference type="NCBI Taxonomy" id="478107"/>
    <lineage>
        <taxon>Bacteria</taxon>
        <taxon>Bacillati</taxon>
        <taxon>Actinomycetota</taxon>
        <taxon>Actinomycetes</taxon>
        <taxon>Streptosporangiales</taxon>
        <taxon>Thermomonosporaceae</taxon>
        <taxon>Actinoallomurus</taxon>
    </lineage>
</organism>
<sequence>MWAGAPTPPYKPGQALSEGTGPGKVSGAVPVRHGPETKPRRRTPRDPCDPHDRVPSPVGHLRTPGDAGRRHIWTWAAVHTPAQAIS</sequence>
<feature type="compositionally biased region" description="Pro residues" evidence="1">
    <location>
        <begin position="1"/>
        <end position="11"/>
    </location>
</feature>
<name>A0A9W6VN83_9ACTN</name>
<protein>
    <submittedName>
        <fullName evidence="2">Uncharacterized protein</fullName>
    </submittedName>
</protein>
<evidence type="ECO:0000313" key="2">
    <source>
        <dbReference type="EMBL" id="GLY74450.1"/>
    </source>
</evidence>
<gene>
    <name evidence="2" type="ORF">Airi01_027170</name>
</gene>
<comment type="caution">
    <text evidence="2">The sequence shown here is derived from an EMBL/GenBank/DDBJ whole genome shotgun (WGS) entry which is preliminary data.</text>
</comment>